<dbReference type="InterPro" id="IPR003848">
    <property type="entry name" value="DUF218"/>
</dbReference>
<accession>A0ABT0KWA1</accession>
<evidence type="ECO:0000256" key="1">
    <source>
        <dbReference type="SAM" id="Phobius"/>
    </source>
</evidence>
<dbReference type="RefSeq" id="WP_188839436.1">
    <property type="nucleotide sequence ID" value="NZ_BMOT01000001.1"/>
</dbReference>
<feature type="domain" description="DUF218" evidence="2">
    <location>
        <begin position="86"/>
        <end position="242"/>
    </location>
</feature>
<dbReference type="PANTHER" id="PTHR30336">
    <property type="entry name" value="INNER MEMBRANE PROTEIN, PROBABLE PERMEASE"/>
    <property type="match status" value="1"/>
</dbReference>
<evidence type="ECO:0000259" key="2">
    <source>
        <dbReference type="Pfam" id="PF02698"/>
    </source>
</evidence>
<evidence type="ECO:0000313" key="4">
    <source>
        <dbReference type="Proteomes" id="UP001203212"/>
    </source>
</evidence>
<proteinExistence type="predicted"/>
<dbReference type="InterPro" id="IPR051599">
    <property type="entry name" value="Cell_Envelope_Assoc"/>
</dbReference>
<dbReference type="Gene3D" id="3.40.50.620">
    <property type="entry name" value="HUPs"/>
    <property type="match status" value="1"/>
</dbReference>
<keyword evidence="1" id="KW-0472">Membrane</keyword>
<organism evidence="3 4">
    <name type="scientific">Shewanella aestuarii</name>
    <dbReference type="NCBI Taxonomy" id="1028752"/>
    <lineage>
        <taxon>Bacteria</taxon>
        <taxon>Pseudomonadati</taxon>
        <taxon>Pseudomonadota</taxon>
        <taxon>Gammaproteobacteria</taxon>
        <taxon>Alteromonadales</taxon>
        <taxon>Shewanellaceae</taxon>
        <taxon>Shewanella</taxon>
    </lineage>
</organism>
<comment type="caution">
    <text evidence="3">The sequence shown here is derived from an EMBL/GenBank/DDBJ whole genome shotgun (WGS) entry which is preliminary data.</text>
</comment>
<dbReference type="CDD" id="cd06259">
    <property type="entry name" value="YdcF-like"/>
    <property type="match status" value="1"/>
</dbReference>
<name>A0ABT0KWA1_9GAMM</name>
<dbReference type="InterPro" id="IPR014729">
    <property type="entry name" value="Rossmann-like_a/b/a_fold"/>
</dbReference>
<reference evidence="3 4" key="1">
    <citation type="submission" date="2022-01" db="EMBL/GenBank/DDBJ databases">
        <title>Whole genome-based taxonomy of the Shewanellaceae.</title>
        <authorList>
            <person name="Martin-Rodriguez A.J."/>
        </authorList>
    </citation>
    <scope>NUCLEOTIDE SEQUENCE [LARGE SCALE GENOMIC DNA]</scope>
    <source>
        <strain evidence="3 4">JCM 17801</strain>
    </source>
</reference>
<protein>
    <submittedName>
        <fullName evidence="3">YdcF family protein</fullName>
    </submittedName>
</protein>
<evidence type="ECO:0000313" key="3">
    <source>
        <dbReference type="EMBL" id="MCL1115723.1"/>
    </source>
</evidence>
<keyword evidence="4" id="KW-1185">Reference proteome</keyword>
<feature type="transmembrane region" description="Helical" evidence="1">
    <location>
        <begin position="12"/>
        <end position="29"/>
    </location>
</feature>
<keyword evidence="1" id="KW-1133">Transmembrane helix</keyword>
<dbReference type="Pfam" id="PF02698">
    <property type="entry name" value="DUF218"/>
    <property type="match status" value="1"/>
</dbReference>
<dbReference type="EMBL" id="JAKILK010000001">
    <property type="protein sequence ID" value="MCL1115723.1"/>
    <property type="molecule type" value="Genomic_DNA"/>
</dbReference>
<gene>
    <name evidence="3" type="ORF">L2689_00495</name>
</gene>
<sequence length="269" mass="29601">MFWVKKIVSQLFMPIPLTVLLMIIAAALWRGSALKRTSFAGLCLVGGIILLGSLSQTNISYLLTDSLESQYKANSAPFTHQSACWVMVLGSGHSEKANLTAVQQLSSVALGRLIEGIRQLSLGQDCQLVVSGWNGGYMQTAHANVMKQAAIELGVNPDKITTFPDAKDTIEEAMFLYPLVGQHPFRLVTSATHMPRAMMIFNSLGMQAEAAPGDFIANKDLWWRLDADNLLNSQRSIHEYLGMLWIKFKGVSADQMVNQVSMPRANVNE</sequence>
<keyword evidence="1" id="KW-0812">Transmembrane</keyword>
<dbReference type="Proteomes" id="UP001203212">
    <property type="component" value="Unassembled WGS sequence"/>
</dbReference>
<dbReference type="PANTHER" id="PTHR30336:SF4">
    <property type="entry name" value="ENVELOPE BIOGENESIS FACTOR ELYC"/>
    <property type="match status" value="1"/>
</dbReference>